<dbReference type="HOGENOM" id="CLU_1787076_0_0_1"/>
<dbReference type="EMBL" id="KN831777">
    <property type="protein sequence ID" value="KIM42861.1"/>
    <property type="molecule type" value="Genomic_DNA"/>
</dbReference>
<dbReference type="Proteomes" id="UP000053424">
    <property type="component" value="Unassembled WGS sequence"/>
</dbReference>
<gene>
    <name evidence="1" type="ORF">M413DRAFT_124860</name>
</gene>
<evidence type="ECO:0000313" key="2">
    <source>
        <dbReference type="Proteomes" id="UP000053424"/>
    </source>
</evidence>
<keyword evidence="2" id="KW-1185">Reference proteome</keyword>
<sequence length="166" mass="19104">MVFGCVGGGWKCERGVSDFHSMLRDERFGTPLLRKHFGLSIDHVPDPFVFLVLLRKGRIARTRLLHFFGHSSPPPPSINLSWPSILSRQLQFRLGLLSFCIPWPYFSLGTRLFSRMNNFISRCTILDCLSAWPHRMPLYPHIFCIYLINIIRYLANLFSASSSSVT</sequence>
<reference evidence="2" key="2">
    <citation type="submission" date="2015-01" db="EMBL/GenBank/DDBJ databases">
        <title>Evolutionary Origins and Diversification of the Mycorrhizal Mutualists.</title>
        <authorList>
            <consortium name="DOE Joint Genome Institute"/>
            <consortium name="Mycorrhizal Genomics Consortium"/>
            <person name="Kohler A."/>
            <person name="Kuo A."/>
            <person name="Nagy L.G."/>
            <person name="Floudas D."/>
            <person name="Copeland A."/>
            <person name="Barry K.W."/>
            <person name="Cichocki N."/>
            <person name="Veneault-Fourrey C."/>
            <person name="LaButti K."/>
            <person name="Lindquist E.A."/>
            <person name="Lipzen A."/>
            <person name="Lundell T."/>
            <person name="Morin E."/>
            <person name="Murat C."/>
            <person name="Riley R."/>
            <person name="Ohm R."/>
            <person name="Sun H."/>
            <person name="Tunlid A."/>
            <person name="Henrissat B."/>
            <person name="Grigoriev I.V."/>
            <person name="Hibbett D.S."/>
            <person name="Martin F."/>
        </authorList>
    </citation>
    <scope>NUCLEOTIDE SEQUENCE [LARGE SCALE GENOMIC DNA]</scope>
    <source>
        <strain evidence="2">h7</strain>
    </source>
</reference>
<dbReference type="AlphaFoldDB" id="A0A0C3CGW7"/>
<accession>A0A0C3CGW7</accession>
<reference evidence="1 2" key="1">
    <citation type="submission" date="2014-04" db="EMBL/GenBank/DDBJ databases">
        <authorList>
            <consortium name="DOE Joint Genome Institute"/>
            <person name="Kuo A."/>
            <person name="Gay G."/>
            <person name="Dore J."/>
            <person name="Kohler A."/>
            <person name="Nagy L.G."/>
            <person name="Floudas D."/>
            <person name="Copeland A."/>
            <person name="Barry K.W."/>
            <person name="Cichocki N."/>
            <person name="Veneault-Fourrey C."/>
            <person name="LaButti K."/>
            <person name="Lindquist E.A."/>
            <person name="Lipzen A."/>
            <person name="Lundell T."/>
            <person name="Morin E."/>
            <person name="Murat C."/>
            <person name="Sun H."/>
            <person name="Tunlid A."/>
            <person name="Henrissat B."/>
            <person name="Grigoriev I.V."/>
            <person name="Hibbett D.S."/>
            <person name="Martin F."/>
            <person name="Nordberg H.P."/>
            <person name="Cantor M.N."/>
            <person name="Hua S.X."/>
        </authorList>
    </citation>
    <scope>NUCLEOTIDE SEQUENCE [LARGE SCALE GENOMIC DNA]</scope>
    <source>
        <strain evidence="2">h7</strain>
    </source>
</reference>
<proteinExistence type="predicted"/>
<name>A0A0C3CGW7_HEBCY</name>
<organism evidence="1 2">
    <name type="scientific">Hebeloma cylindrosporum</name>
    <dbReference type="NCBI Taxonomy" id="76867"/>
    <lineage>
        <taxon>Eukaryota</taxon>
        <taxon>Fungi</taxon>
        <taxon>Dikarya</taxon>
        <taxon>Basidiomycota</taxon>
        <taxon>Agaricomycotina</taxon>
        <taxon>Agaricomycetes</taxon>
        <taxon>Agaricomycetidae</taxon>
        <taxon>Agaricales</taxon>
        <taxon>Agaricineae</taxon>
        <taxon>Hymenogastraceae</taxon>
        <taxon>Hebeloma</taxon>
    </lineage>
</organism>
<evidence type="ECO:0000313" key="1">
    <source>
        <dbReference type="EMBL" id="KIM42861.1"/>
    </source>
</evidence>
<protein>
    <submittedName>
        <fullName evidence="1">Uncharacterized protein</fullName>
    </submittedName>
</protein>